<protein>
    <submittedName>
        <fullName evidence="2">Uncharacterized protein</fullName>
    </submittedName>
</protein>
<dbReference type="AlphaFoldDB" id="A0AAD6YDU0"/>
<evidence type="ECO:0000313" key="2">
    <source>
        <dbReference type="EMBL" id="KAJ7215881.1"/>
    </source>
</evidence>
<organism evidence="2 3">
    <name type="scientific">Mycena pura</name>
    <dbReference type="NCBI Taxonomy" id="153505"/>
    <lineage>
        <taxon>Eukaryota</taxon>
        <taxon>Fungi</taxon>
        <taxon>Dikarya</taxon>
        <taxon>Basidiomycota</taxon>
        <taxon>Agaricomycotina</taxon>
        <taxon>Agaricomycetes</taxon>
        <taxon>Agaricomycetidae</taxon>
        <taxon>Agaricales</taxon>
        <taxon>Marasmiineae</taxon>
        <taxon>Mycenaceae</taxon>
        <taxon>Mycena</taxon>
    </lineage>
</organism>
<feature type="region of interest" description="Disordered" evidence="1">
    <location>
        <begin position="84"/>
        <end position="162"/>
    </location>
</feature>
<evidence type="ECO:0000313" key="3">
    <source>
        <dbReference type="Proteomes" id="UP001219525"/>
    </source>
</evidence>
<accession>A0AAD6YDU0</accession>
<comment type="caution">
    <text evidence="2">The sequence shown here is derived from an EMBL/GenBank/DDBJ whole genome shotgun (WGS) entry which is preliminary data.</text>
</comment>
<keyword evidence="3" id="KW-1185">Reference proteome</keyword>
<name>A0AAD6YDU0_9AGAR</name>
<dbReference type="Proteomes" id="UP001219525">
    <property type="component" value="Unassembled WGS sequence"/>
</dbReference>
<evidence type="ECO:0000256" key="1">
    <source>
        <dbReference type="SAM" id="MobiDB-lite"/>
    </source>
</evidence>
<reference evidence="2" key="1">
    <citation type="submission" date="2023-03" db="EMBL/GenBank/DDBJ databases">
        <title>Massive genome expansion in bonnet fungi (Mycena s.s.) driven by repeated elements and novel gene families across ecological guilds.</title>
        <authorList>
            <consortium name="Lawrence Berkeley National Laboratory"/>
            <person name="Harder C.B."/>
            <person name="Miyauchi S."/>
            <person name="Viragh M."/>
            <person name="Kuo A."/>
            <person name="Thoen E."/>
            <person name="Andreopoulos B."/>
            <person name="Lu D."/>
            <person name="Skrede I."/>
            <person name="Drula E."/>
            <person name="Henrissat B."/>
            <person name="Morin E."/>
            <person name="Kohler A."/>
            <person name="Barry K."/>
            <person name="LaButti K."/>
            <person name="Morin E."/>
            <person name="Salamov A."/>
            <person name="Lipzen A."/>
            <person name="Mereny Z."/>
            <person name="Hegedus B."/>
            <person name="Baldrian P."/>
            <person name="Stursova M."/>
            <person name="Weitz H."/>
            <person name="Taylor A."/>
            <person name="Grigoriev I.V."/>
            <person name="Nagy L.G."/>
            <person name="Martin F."/>
            <person name="Kauserud H."/>
        </authorList>
    </citation>
    <scope>NUCLEOTIDE SEQUENCE</scope>
    <source>
        <strain evidence="2">9144</strain>
    </source>
</reference>
<gene>
    <name evidence="2" type="ORF">GGX14DRAFT_391561</name>
</gene>
<sequence>MNKGAAHLLQATHIPSSLGAVTVAGAGPGTMSRFRYRTDSSYRVCTDSVSQRLQESLRPNLHRPAPTRVGAAWLCLSEKHRPAAHPPAAAIHDPAIPPSRHPAIPPSRHPAARRTAHAPPVVAPPLPAQATRPSRRHPATHRPPNARPARPAARHPPPAAPPVLTALHRLSAPGAVTVAPGAVEPTPAPHRLAAPGLHRVAVTAPIVVVVRV</sequence>
<proteinExistence type="predicted"/>
<feature type="compositionally biased region" description="Pro residues" evidence="1">
    <location>
        <begin position="95"/>
        <end position="108"/>
    </location>
</feature>
<dbReference type="EMBL" id="JARJCW010000016">
    <property type="protein sequence ID" value="KAJ7215881.1"/>
    <property type="molecule type" value="Genomic_DNA"/>
</dbReference>